<evidence type="ECO:0000256" key="1">
    <source>
        <dbReference type="SAM" id="SignalP"/>
    </source>
</evidence>
<protein>
    <submittedName>
        <fullName evidence="2">Uncharacterized protein</fullName>
    </submittedName>
</protein>
<organism evidence="2 3">
    <name type="scientific">Peromyscus maniculatus bairdii</name>
    <name type="common">Prairie deer mouse</name>
    <dbReference type="NCBI Taxonomy" id="230844"/>
    <lineage>
        <taxon>Eukaryota</taxon>
        <taxon>Metazoa</taxon>
        <taxon>Chordata</taxon>
        <taxon>Craniata</taxon>
        <taxon>Vertebrata</taxon>
        <taxon>Euteleostomi</taxon>
        <taxon>Mammalia</taxon>
        <taxon>Eutheria</taxon>
        <taxon>Euarchontoglires</taxon>
        <taxon>Glires</taxon>
        <taxon>Rodentia</taxon>
        <taxon>Myomorpha</taxon>
        <taxon>Muroidea</taxon>
        <taxon>Cricetidae</taxon>
        <taxon>Neotominae</taxon>
        <taxon>Peromyscus</taxon>
    </lineage>
</organism>
<proteinExistence type="predicted"/>
<dbReference type="CDD" id="cd14249">
    <property type="entry name" value="ESP1_like"/>
    <property type="match status" value="1"/>
</dbReference>
<reference evidence="2" key="3">
    <citation type="submission" date="2025-09" db="UniProtKB">
        <authorList>
            <consortium name="Ensembl"/>
        </authorList>
    </citation>
    <scope>IDENTIFICATION</scope>
</reference>
<keyword evidence="3" id="KW-1185">Reference proteome</keyword>
<reference evidence="2 3" key="1">
    <citation type="submission" date="2018-10" db="EMBL/GenBank/DDBJ databases">
        <title>Improved assembly of the deer mouse Peromyscus maniculatus genome.</title>
        <authorList>
            <person name="Lassance J.-M."/>
            <person name="Hoekstra H.E."/>
        </authorList>
    </citation>
    <scope>NUCLEOTIDE SEQUENCE [LARGE SCALE GENOMIC DNA]</scope>
</reference>
<name>A0A8C8UCC9_PERMB</name>
<accession>A0A8C8UCC9</accession>
<dbReference type="Ensembl" id="ENSPEMT00000034059.1">
    <property type="protein sequence ID" value="ENSPEMP00000029128.1"/>
    <property type="gene ID" value="ENSPEMG00000030274.1"/>
</dbReference>
<dbReference type="InterPro" id="IPR032253">
    <property type="entry name" value="Esp1/Esp22"/>
</dbReference>
<evidence type="ECO:0000313" key="2">
    <source>
        <dbReference type="Ensembl" id="ENSPEMP00000029128.1"/>
    </source>
</evidence>
<feature type="chain" id="PRO_5034718396" evidence="1">
    <location>
        <begin position="17"/>
        <end position="112"/>
    </location>
</feature>
<reference evidence="2" key="2">
    <citation type="submission" date="2025-08" db="UniProtKB">
        <authorList>
            <consortium name="Ensembl"/>
        </authorList>
    </citation>
    <scope>IDENTIFICATION</scope>
</reference>
<sequence length="112" mass="12858">MLFLITLLMSSMLTEGRVLTQTHNESIISTDHKTNVKTGLYKVDCPCELNIKDTLESNLCAHHQYRTAFEDLTNANLHKLDRSTLLNSLRKCYDIIYPVKIVALVIHQSFHL</sequence>
<dbReference type="Pfam" id="PF16590">
    <property type="entry name" value="ESP"/>
    <property type="match status" value="1"/>
</dbReference>
<dbReference type="GeneTree" id="ENSGT00840000130532"/>
<dbReference type="GO" id="GO:0005615">
    <property type="term" value="C:extracellular space"/>
    <property type="evidence" value="ECO:0007669"/>
    <property type="project" value="InterPro"/>
</dbReference>
<keyword evidence="1" id="KW-0732">Signal</keyword>
<dbReference type="GO" id="GO:0005186">
    <property type="term" value="F:pheromone activity"/>
    <property type="evidence" value="ECO:0007669"/>
    <property type="project" value="InterPro"/>
</dbReference>
<feature type="signal peptide" evidence="1">
    <location>
        <begin position="1"/>
        <end position="16"/>
    </location>
</feature>
<evidence type="ECO:0000313" key="3">
    <source>
        <dbReference type="Proteomes" id="UP000694547"/>
    </source>
</evidence>
<dbReference type="AlphaFoldDB" id="A0A8C8UCC9"/>
<dbReference type="Proteomes" id="UP000694547">
    <property type="component" value="Chromosome 21"/>
</dbReference>